<gene>
    <name evidence="1" type="ORF">F0145_19950</name>
</gene>
<dbReference type="Proteomes" id="UP000323426">
    <property type="component" value="Unassembled WGS sequence"/>
</dbReference>
<dbReference type="AlphaFoldDB" id="A0A5M6D721"/>
<evidence type="ECO:0008006" key="3">
    <source>
        <dbReference type="Google" id="ProtNLM"/>
    </source>
</evidence>
<sequence length="304" mass="35258">MYRTKEILSELKELNLRTYPFERVNELIKELFQFNVMSYTLDKGKILLRARLNKKGEVFRKVSDLSYKPQEYNETFQRASTPNTTMFYAGMISDKADSGKLINSQIVSSLEVSRLYREDVLEGEEKITYGKWEVKREIPLIALCYNDDYKERNLFTKKLNESFHKLLSKEPPKQQENTKLITEFFANEFAKSKIRNDYEYMLSAIFTENVVKAGYAGVFYPSVRSEGHGFNVAITSQSVNSNLRLTGVGTATLYKKGNRSFLNNDGYTIIKPGQKGFTVNSIRNPKIYTQKEIILKFLNHEIDL</sequence>
<accession>A0A5M6D721</accession>
<protein>
    <recommendedName>
        <fullName evidence="3">RES domain-containing protein</fullName>
    </recommendedName>
</protein>
<evidence type="ECO:0000313" key="1">
    <source>
        <dbReference type="EMBL" id="KAA5542062.1"/>
    </source>
</evidence>
<dbReference type="RefSeq" id="WP_150091240.1">
    <property type="nucleotide sequence ID" value="NZ_VWSF01000019.1"/>
</dbReference>
<name>A0A5M6D721_9BACT</name>
<dbReference type="EMBL" id="VWSF01000019">
    <property type="protein sequence ID" value="KAA5542062.1"/>
    <property type="molecule type" value="Genomic_DNA"/>
</dbReference>
<reference evidence="1 2" key="1">
    <citation type="submission" date="2019-09" db="EMBL/GenBank/DDBJ databases">
        <title>Genome sequence and assembly of Adhaeribacter sp.</title>
        <authorList>
            <person name="Chhetri G."/>
        </authorList>
    </citation>
    <scope>NUCLEOTIDE SEQUENCE [LARGE SCALE GENOMIC DNA]</scope>
    <source>
        <strain evidence="1 2">DK36</strain>
    </source>
</reference>
<proteinExistence type="predicted"/>
<keyword evidence="2" id="KW-1185">Reference proteome</keyword>
<evidence type="ECO:0000313" key="2">
    <source>
        <dbReference type="Proteomes" id="UP000323426"/>
    </source>
</evidence>
<organism evidence="1 2">
    <name type="scientific">Adhaeribacter rhizoryzae</name>
    <dbReference type="NCBI Taxonomy" id="2607907"/>
    <lineage>
        <taxon>Bacteria</taxon>
        <taxon>Pseudomonadati</taxon>
        <taxon>Bacteroidota</taxon>
        <taxon>Cytophagia</taxon>
        <taxon>Cytophagales</taxon>
        <taxon>Hymenobacteraceae</taxon>
        <taxon>Adhaeribacter</taxon>
    </lineage>
</organism>
<comment type="caution">
    <text evidence="1">The sequence shown here is derived from an EMBL/GenBank/DDBJ whole genome shotgun (WGS) entry which is preliminary data.</text>
</comment>